<sequence>MLHRPVPKRPSRDGAKFGLSEGALYVDTATSLLHPEVPKSSSQTPLRVLKGHTKALRGVVFFPGGRRLVSGSWDQKLIIWDLISGEVERELTGHTDWINSVAMTPDGSVIGSGSEDGTLRLWDGTTGNTVGEPIIVRSLGYKGVWGVSFSPDGQRVAATCGGTVRVWDVQTRTLITGPLRISGQGSCTTTFSSDGRCIAADAGGIVHVWDSVSGAAIFGSLKEHTGHVRCTAFTPDGQQLVTASLDKTIRRWDLRSGVLIGRPLTGHSEAICGGVLSRDGKTLVTASDDRTVRFWNVETWNQKSTFLQHESRVWRVALSNDGRLLATGGENGEVYIWGMRAIEAEFGQETQDEAEFDDQRNQSNVPQRQDKADHGQKKDQPRLIAGTREDERKSETTPTRSPLDVPLGFPVPRADVDETSKEQNHPKVTEGQDERWQVKVLPKPPVGNQEDGRKGETSPRRRQLSVSFPMHVLCEPAALFQYRYLQSLLQSPRSEQKRPTTITNAGFWEHTM</sequence>
<evidence type="ECO:0000256" key="4">
    <source>
        <dbReference type="SAM" id="MobiDB-lite"/>
    </source>
</evidence>
<dbReference type="HOGENOM" id="CLU_532206_0_0_1"/>
<organism evidence="5 6">
    <name type="scientific">Paxillus rubicundulus Ve08.2h10</name>
    <dbReference type="NCBI Taxonomy" id="930991"/>
    <lineage>
        <taxon>Eukaryota</taxon>
        <taxon>Fungi</taxon>
        <taxon>Dikarya</taxon>
        <taxon>Basidiomycota</taxon>
        <taxon>Agaricomycotina</taxon>
        <taxon>Agaricomycetes</taxon>
        <taxon>Agaricomycetidae</taxon>
        <taxon>Boletales</taxon>
        <taxon>Paxilineae</taxon>
        <taxon>Paxillaceae</taxon>
        <taxon>Paxillus</taxon>
    </lineage>
</organism>
<proteinExistence type="predicted"/>
<dbReference type="OrthoDB" id="538223at2759"/>
<dbReference type="CDD" id="cd00200">
    <property type="entry name" value="WD40"/>
    <property type="match status" value="1"/>
</dbReference>
<feature type="repeat" description="WD" evidence="3">
    <location>
        <begin position="49"/>
        <end position="90"/>
    </location>
</feature>
<reference evidence="5 6" key="1">
    <citation type="submission" date="2014-04" db="EMBL/GenBank/DDBJ databases">
        <authorList>
            <consortium name="DOE Joint Genome Institute"/>
            <person name="Kuo A."/>
            <person name="Kohler A."/>
            <person name="Jargeat P."/>
            <person name="Nagy L.G."/>
            <person name="Floudas D."/>
            <person name="Copeland A."/>
            <person name="Barry K.W."/>
            <person name="Cichocki N."/>
            <person name="Veneault-Fourrey C."/>
            <person name="LaButti K."/>
            <person name="Lindquist E.A."/>
            <person name="Lipzen A."/>
            <person name="Lundell T."/>
            <person name="Morin E."/>
            <person name="Murat C."/>
            <person name="Sun H."/>
            <person name="Tunlid A."/>
            <person name="Henrissat B."/>
            <person name="Grigoriev I.V."/>
            <person name="Hibbett D.S."/>
            <person name="Martin F."/>
            <person name="Nordberg H.P."/>
            <person name="Cantor M.N."/>
            <person name="Hua S.X."/>
        </authorList>
    </citation>
    <scope>NUCLEOTIDE SEQUENCE [LARGE SCALE GENOMIC DNA]</scope>
    <source>
        <strain evidence="5 6">Ve08.2h10</strain>
    </source>
</reference>
<dbReference type="Proteomes" id="UP000054538">
    <property type="component" value="Unassembled WGS sequence"/>
</dbReference>
<dbReference type="SUPFAM" id="SSF50998">
    <property type="entry name" value="Quinoprotein alcohol dehydrogenase-like"/>
    <property type="match status" value="1"/>
</dbReference>
<evidence type="ECO:0000256" key="3">
    <source>
        <dbReference type="PROSITE-ProRule" id="PRU00221"/>
    </source>
</evidence>
<dbReference type="PROSITE" id="PS00678">
    <property type="entry name" value="WD_REPEATS_1"/>
    <property type="match status" value="2"/>
</dbReference>
<dbReference type="InParanoid" id="A0A0D0DIV2"/>
<dbReference type="InterPro" id="IPR019775">
    <property type="entry name" value="WD40_repeat_CS"/>
</dbReference>
<dbReference type="EMBL" id="KN825785">
    <property type="protein sequence ID" value="KIK81514.1"/>
    <property type="molecule type" value="Genomic_DNA"/>
</dbReference>
<dbReference type="InterPro" id="IPR011047">
    <property type="entry name" value="Quinoprotein_ADH-like_sf"/>
</dbReference>
<dbReference type="AlphaFoldDB" id="A0A0D0DIV2"/>
<protein>
    <submittedName>
        <fullName evidence="5">Unplaced genomic scaffold scaffold_963, whole genome shotgun sequence</fullName>
    </submittedName>
</protein>
<feature type="repeat" description="WD" evidence="3">
    <location>
        <begin position="91"/>
        <end position="132"/>
    </location>
</feature>
<gene>
    <name evidence="5" type="ORF">PAXRUDRAFT_753939</name>
</gene>
<dbReference type="Pfam" id="PF00400">
    <property type="entry name" value="WD40"/>
    <property type="match status" value="6"/>
</dbReference>
<dbReference type="SMART" id="SM00320">
    <property type="entry name" value="WD40"/>
    <property type="match status" value="7"/>
</dbReference>
<dbReference type="PANTHER" id="PTHR19848">
    <property type="entry name" value="WD40 REPEAT PROTEIN"/>
    <property type="match status" value="1"/>
</dbReference>
<evidence type="ECO:0000313" key="6">
    <source>
        <dbReference type="Proteomes" id="UP000054538"/>
    </source>
</evidence>
<dbReference type="PRINTS" id="PR00320">
    <property type="entry name" value="GPROTEINBRPT"/>
</dbReference>
<dbReference type="PROSITE" id="PS50294">
    <property type="entry name" value="WD_REPEATS_REGION"/>
    <property type="match status" value="5"/>
</dbReference>
<keyword evidence="1 3" id="KW-0853">WD repeat</keyword>
<dbReference type="InterPro" id="IPR020472">
    <property type="entry name" value="WD40_PAC1"/>
</dbReference>
<feature type="repeat" description="WD" evidence="3">
    <location>
        <begin position="264"/>
        <end position="305"/>
    </location>
</feature>
<keyword evidence="6" id="KW-1185">Reference proteome</keyword>
<dbReference type="Gene3D" id="2.130.10.10">
    <property type="entry name" value="YVTN repeat-like/Quinoprotein amine dehydrogenase"/>
    <property type="match status" value="2"/>
</dbReference>
<feature type="repeat" description="WD" evidence="3">
    <location>
        <begin position="306"/>
        <end position="340"/>
    </location>
</feature>
<feature type="compositionally biased region" description="Basic and acidic residues" evidence="4">
    <location>
        <begin position="368"/>
        <end position="395"/>
    </location>
</feature>
<dbReference type="InterPro" id="IPR001680">
    <property type="entry name" value="WD40_rpt"/>
</dbReference>
<dbReference type="InterPro" id="IPR015943">
    <property type="entry name" value="WD40/YVTN_repeat-like_dom_sf"/>
</dbReference>
<feature type="region of interest" description="Disordered" evidence="4">
    <location>
        <begin position="350"/>
        <end position="463"/>
    </location>
</feature>
<name>A0A0D0DIV2_9AGAM</name>
<dbReference type="STRING" id="930991.A0A0D0DIV2"/>
<feature type="repeat" description="WD" evidence="3">
    <location>
        <begin position="221"/>
        <end position="262"/>
    </location>
</feature>
<feature type="compositionally biased region" description="Basic and acidic residues" evidence="4">
    <location>
        <begin position="450"/>
        <end position="459"/>
    </location>
</feature>
<dbReference type="PANTHER" id="PTHR19848:SF8">
    <property type="entry name" value="F-BOX AND WD REPEAT DOMAIN CONTAINING 7"/>
    <property type="match status" value="1"/>
</dbReference>
<feature type="compositionally biased region" description="Basic and acidic residues" evidence="4">
    <location>
        <begin position="414"/>
        <end position="437"/>
    </location>
</feature>
<evidence type="ECO:0000313" key="5">
    <source>
        <dbReference type="EMBL" id="KIK81514.1"/>
    </source>
</evidence>
<evidence type="ECO:0000256" key="1">
    <source>
        <dbReference type="ARBA" id="ARBA00022574"/>
    </source>
</evidence>
<accession>A0A0D0DIV2</accession>
<dbReference type="PROSITE" id="PS50082">
    <property type="entry name" value="WD_REPEATS_2"/>
    <property type="match status" value="5"/>
</dbReference>
<evidence type="ECO:0000256" key="2">
    <source>
        <dbReference type="ARBA" id="ARBA00022737"/>
    </source>
</evidence>
<reference evidence="6" key="2">
    <citation type="submission" date="2015-01" db="EMBL/GenBank/DDBJ databases">
        <title>Evolutionary Origins and Diversification of the Mycorrhizal Mutualists.</title>
        <authorList>
            <consortium name="DOE Joint Genome Institute"/>
            <consortium name="Mycorrhizal Genomics Consortium"/>
            <person name="Kohler A."/>
            <person name="Kuo A."/>
            <person name="Nagy L.G."/>
            <person name="Floudas D."/>
            <person name="Copeland A."/>
            <person name="Barry K.W."/>
            <person name="Cichocki N."/>
            <person name="Veneault-Fourrey C."/>
            <person name="LaButti K."/>
            <person name="Lindquist E.A."/>
            <person name="Lipzen A."/>
            <person name="Lundell T."/>
            <person name="Morin E."/>
            <person name="Murat C."/>
            <person name="Riley R."/>
            <person name="Ohm R."/>
            <person name="Sun H."/>
            <person name="Tunlid A."/>
            <person name="Henrissat B."/>
            <person name="Grigoriev I.V."/>
            <person name="Hibbett D.S."/>
            <person name="Martin F."/>
        </authorList>
    </citation>
    <scope>NUCLEOTIDE SEQUENCE [LARGE SCALE GENOMIC DNA]</scope>
    <source>
        <strain evidence="6">Ve08.2h10</strain>
    </source>
</reference>
<keyword evidence="2" id="KW-0677">Repeat</keyword>